<dbReference type="EMBL" id="NBIV01000020">
    <property type="protein sequence ID" value="PXF47707.1"/>
    <property type="molecule type" value="Genomic_DNA"/>
</dbReference>
<evidence type="ECO:0000256" key="1">
    <source>
        <dbReference type="ARBA" id="ARBA00005032"/>
    </source>
</evidence>
<gene>
    <name evidence="6" type="ORF">BWQ96_02389</name>
</gene>
<dbReference type="Proteomes" id="UP000247409">
    <property type="component" value="Unassembled WGS sequence"/>
</dbReference>
<dbReference type="InterPro" id="IPR030667">
    <property type="entry name" value="APP-BP1"/>
</dbReference>
<dbReference type="PIRSF" id="PIRSF039099">
    <property type="entry name" value="APP-BP1"/>
    <property type="match status" value="1"/>
</dbReference>
<dbReference type="UniPathway" id="UPA00885"/>
<name>A0A2V3J185_9FLOR</name>
<proteinExistence type="inferred from homology"/>
<accession>A0A2V3J185</accession>
<dbReference type="InterPro" id="IPR045886">
    <property type="entry name" value="ThiF/MoeB/HesA"/>
</dbReference>
<dbReference type="OrthoDB" id="1708823at2759"/>
<keyword evidence="7" id="KW-1185">Reference proteome</keyword>
<reference evidence="6 7" key="1">
    <citation type="journal article" date="2018" name="Mol. Biol. Evol.">
        <title>Analysis of the draft genome of the red seaweed Gracilariopsis chorda provides insights into genome size evolution in Rhodophyta.</title>
        <authorList>
            <person name="Lee J."/>
            <person name="Yang E.C."/>
            <person name="Graf L."/>
            <person name="Yang J.H."/>
            <person name="Qiu H."/>
            <person name="Zel Zion U."/>
            <person name="Chan C.X."/>
            <person name="Stephens T.G."/>
            <person name="Weber A.P.M."/>
            <person name="Boo G.H."/>
            <person name="Boo S.M."/>
            <person name="Kim K.M."/>
            <person name="Shin Y."/>
            <person name="Jung M."/>
            <person name="Lee S.J."/>
            <person name="Yim H.S."/>
            <person name="Lee J.H."/>
            <person name="Bhattacharya D."/>
            <person name="Yoon H.S."/>
        </authorList>
    </citation>
    <scope>NUCLEOTIDE SEQUENCE [LARGE SCALE GENOMIC DNA]</scope>
    <source>
        <strain evidence="6 7">SKKU-2015</strain>
        <tissue evidence="6">Whole body</tissue>
    </source>
</reference>
<comment type="caution">
    <text evidence="6">The sequence shown here is derived from an EMBL/GenBank/DDBJ whole genome shotgun (WGS) entry which is preliminary data.</text>
</comment>
<feature type="domain" description="THIF-type NAD/FAD binding fold" evidence="5">
    <location>
        <begin position="18"/>
        <end position="566"/>
    </location>
</feature>
<evidence type="ECO:0000256" key="2">
    <source>
        <dbReference type="ARBA" id="ARBA00006868"/>
    </source>
</evidence>
<protein>
    <recommendedName>
        <fullName evidence="4">NEDD8-activating enzyme E1 regulatory subunit</fullName>
    </recommendedName>
</protein>
<dbReference type="GO" id="GO:0019781">
    <property type="term" value="F:NEDD8 activating enzyme activity"/>
    <property type="evidence" value="ECO:0007669"/>
    <property type="project" value="UniProtKB-UniRule"/>
</dbReference>
<dbReference type="InterPro" id="IPR035985">
    <property type="entry name" value="Ubiquitin-activating_enz"/>
</dbReference>
<dbReference type="SUPFAM" id="SSF69572">
    <property type="entry name" value="Activating enzymes of the ubiquitin-like proteins"/>
    <property type="match status" value="1"/>
</dbReference>
<evidence type="ECO:0000256" key="4">
    <source>
        <dbReference type="PIRNR" id="PIRNR039099"/>
    </source>
</evidence>
<dbReference type="STRING" id="448386.A0A2V3J185"/>
<dbReference type="GO" id="GO:0045116">
    <property type="term" value="P:protein neddylation"/>
    <property type="evidence" value="ECO:0007669"/>
    <property type="project" value="UniProtKB-UniRule"/>
</dbReference>
<comment type="pathway">
    <text evidence="1 4">Protein modification; protein neddylation.</text>
</comment>
<evidence type="ECO:0000256" key="3">
    <source>
        <dbReference type="ARBA" id="ARBA00022786"/>
    </source>
</evidence>
<organism evidence="6 7">
    <name type="scientific">Gracilariopsis chorda</name>
    <dbReference type="NCBI Taxonomy" id="448386"/>
    <lineage>
        <taxon>Eukaryota</taxon>
        <taxon>Rhodophyta</taxon>
        <taxon>Florideophyceae</taxon>
        <taxon>Rhodymeniophycidae</taxon>
        <taxon>Gracilariales</taxon>
        <taxon>Gracilariaceae</taxon>
        <taxon>Gracilariopsis</taxon>
    </lineage>
</organism>
<dbReference type="GO" id="GO:0005737">
    <property type="term" value="C:cytoplasm"/>
    <property type="evidence" value="ECO:0007669"/>
    <property type="project" value="TreeGrafter"/>
</dbReference>
<comment type="similarity">
    <text evidence="2 4">Belongs to the ubiquitin-activating E1 family. ULA1 subfamily.</text>
</comment>
<evidence type="ECO:0000313" key="7">
    <source>
        <dbReference type="Proteomes" id="UP000247409"/>
    </source>
</evidence>
<dbReference type="PANTHER" id="PTHR10953">
    <property type="entry name" value="UBIQUITIN-ACTIVATING ENZYME E1"/>
    <property type="match status" value="1"/>
</dbReference>
<keyword evidence="3 4" id="KW-0833">Ubl conjugation pathway</keyword>
<dbReference type="Pfam" id="PF00899">
    <property type="entry name" value="ThiF"/>
    <property type="match status" value="1"/>
</dbReference>
<dbReference type="Gene3D" id="3.40.50.720">
    <property type="entry name" value="NAD(P)-binding Rossmann-like Domain"/>
    <property type="match status" value="2"/>
</dbReference>
<dbReference type="InterPro" id="IPR000594">
    <property type="entry name" value="ThiF_NAD_FAD-bd"/>
</dbReference>
<evidence type="ECO:0000259" key="5">
    <source>
        <dbReference type="Pfam" id="PF00899"/>
    </source>
</evidence>
<dbReference type="AlphaFoldDB" id="A0A2V3J185"/>
<dbReference type="PANTHER" id="PTHR10953:SF29">
    <property type="entry name" value="NEDD8-ACTIVATING ENZYME E1 REGULATORY SUBUNIT"/>
    <property type="match status" value="1"/>
</dbReference>
<sequence>MAHRAAQQPQQPQQQRRYDRQLRIWGDAGQSALRAASLCAISATAAAAEAIKNLVLPAIGALTLVDGTDLRQLPPTAHFFLSSPQRPHNRAHALVAALHALNSDVRTSFIPHHAHEFIDSVSAAYAFVLRFSLVLVADMPASHTLVRFLSQAAFRANVPLVLLRCHGMIGYLRVQAPTLCVLNARQDDLPPDLCIHAPFSHLQALADATDLNAISDTTQLTHVPFVIILTKALQLFRAQNDQKLPASPQQNKLFENIVRSLRPSHCPADALNFEEALKRSNLRLCYSQVNHIPPSVQAVLSHPNADPRTSTAFSVQLESPNHHHVFPQIVHYTKPRPAAHRIAEQQARFWLIAAAVNMFVNEAGRLPVRGSLPDMTADTESYLNLQRIYSEKAHKDAKRVLHFVHAIVDERGLDLDVDDALVISFCTNVHAIRVHSTSSISDELDDWNVDAFKEAAMLEGGLDPSGTGKASPYYPILRAVDLFHRANGRYPGSDTVVKDNDIALMHGYVATVKEQLGLQSNTGLWRHETEEMVRYANTELHNVAAFMGGIAAQEITKILTQQFVPLDNTLIVNMAEQSSITFAA</sequence>
<evidence type="ECO:0000313" key="6">
    <source>
        <dbReference type="EMBL" id="PXF47707.1"/>
    </source>
</evidence>